<organism evidence="2 3">
    <name type="scientific">Puccinia graminis f. sp. tritici</name>
    <dbReference type="NCBI Taxonomy" id="56615"/>
    <lineage>
        <taxon>Eukaryota</taxon>
        <taxon>Fungi</taxon>
        <taxon>Dikarya</taxon>
        <taxon>Basidiomycota</taxon>
        <taxon>Pucciniomycotina</taxon>
        <taxon>Pucciniomycetes</taxon>
        <taxon>Pucciniales</taxon>
        <taxon>Pucciniaceae</taxon>
        <taxon>Puccinia</taxon>
    </lineage>
</organism>
<gene>
    <name evidence="2" type="ORF">PGT21_017244</name>
</gene>
<dbReference type="Proteomes" id="UP000324748">
    <property type="component" value="Unassembled WGS sequence"/>
</dbReference>
<dbReference type="AlphaFoldDB" id="A0A5B0NCH2"/>
<feature type="region of interest" description="Disordered" evidence="1">
    <location>
        <begin position="157"/>
        <end position="178"/>
    </location>
</feature>
<evidence type="ECO:0000313" key="2">
    <source>
        <dbReference type="EMBL" id="KAA1086951.1"/>
    </source>
</evidence>
<evidence type="ECO:0000313" key="3">
    <source>
        <dbReference type="Proteomes" id="UP000324748"/>
    </source>
</evidence>
<reference evidence="2 3" key="1">
    <citation type="submission" date="2019-05" db="EMBL/GenBank/DDBJ databases">
        <title>Emergence of the Ug99 lineage of the wheat stem rust pathogen through somatic hybridization.</title>
        <authorList>
            <person name="Li F."/>
            <person name="Upadhyaya N.M."/>
            <person name="Sperschneider J."/>
            <person name="Matny O."/>
            <person name="Nguyen-Phuc H."/>
            <person name="Mago R."/>
            <person name="Raley C."/>
            <person name="Miller M.E."/>
            <person name="Silverstein K.A.T."/>
            <person name="Henningsen E."/>
            <person name="Hirsch C.D."/>
            <person name="Visser B."/>
            <person name="Pretorius Z.A."/>
            <person name="Steffenson B.J."/>
            <person name="Schwessinger B."/>
            <person name="Dodds P.N."/>
            <person name="Figueroa M."/>
        </authorList>
    </citation>
    <scope>NUCLEOTIDE SEQUENCE [LARGE SCALE GENOMIC DNA]</scope>
    <source>
        <strain evidence="2">21-0</strain>
    </source>
</reference>
<sequence>MVLRVIDSTLPLDQSVNNSNFVQSTVKNHLLLSIASSSSPSLVTRLYRHFQTYFSGVPSTMRLTETWVQATFVIIALVATLGFQTSRASMTAIGKGIKLGWKIGLHIPPGVEVDTKQLGAIMKDAVVQNPDLLKDDDQFSARVKEECFKLGVANHPACGHDQSSTSKGKKGAKVVPDV</sequence>
<keyword evidence="3" id="KW-1185">Reference proteome</keyword>
<accession>A0A5B0NCH2</accession>
<protein>
    <submittedName>
        <fullName evidence="2">Uncharacterized protein</fullName>
    </submittedName>
</protein>
<dbReference type="EMBL" id="VSWC01000105">
    <property type="protein sequence ID" value="KAA1086951.1"/>
    <property type="molecule type" value="Genomic_DNA"/>
</dbReference>
<comment type="caution">
    <text evidence="2">The sequence shown here is derived from an EMBL/GenBank/DDBJ whole genome shotgun (WGS) entry which is preliminary data.</text>
</comment>
<evidence type="ECO:0000256" key="1">
    <source>
        <dbReference type="SAM" id="MobiDB-lite"/>
    </source>
</evidence>
<proteinExistence type="predicted"/>
<name>A0A5B0NCH2_PUCGR</name>